<dbReference type="RefSeq" id="WP_232137425.1">
    <property type="nucleotide sequence ID" value="NZ_CP089507.1"/>
</dbReference>
<sequence length="100" mass="10869">MKILILPLMALGLTACSGHPGSGARGPAAPQPEVRSYGNDALASAEVKAYERAHARYKYRDSRIEWDSRNCAVYEGTASDGKRVQHALSDERNQPICAKP</sequence>
<dbReference type="PROSITE" id="PS51257">
    <property type="entry name" value="PROKAR_LIPOPROTEIN"/>
    <property type="match status" value="1"/>
</dbReference>
<name>A0ABS8UG00_9GAMM</name>
<comment type="caution">
    <text evidence="1">The sequence shown here is derived from an EMBL/GenBank/DDBJ whole genome shotgun (WGS) entry which is preliminary data.</text>
</comment>
<gene>
    <name evidence="1" type="ORF">LTT95_14675</name>
</gene>
<reference evidence="1" key="2">
    <citation type="journal article" date="2022" name="Syst. Appl. Microbiol.">
        <title>Physiological and genomic characterisation of Luteimonas fraxinea sp. nov., a bacterial species associated with trees tolerant to ash dieback.</title>
        <authorList>
            <person name="Ulrich K."/>
            <person name="Becker R."/>
            <person name="Behrendt U."/>
            <person name="Kube M."/>
            <person name="Schneck V."/>
            <person name="Ulrich A."/>
        </authorList>
    </citation>
    <scope>NUCLEOTIDE SEQUENCE</scope>
    <source>
        <strain evidence="1">A1P009</strain>
    </source>
</reference>
<dbReference type="Proteomes" id="UP001430360">
    <property type="component" value="Unassembled WGS sequence"/>
</dbReference>
<protein>
    <recommendedName>
        <fullName evidence="3">Lipoprotein</fullName>
    </recommendedName>
</protein>
<evidence type="ECO:0008006" key="3">
    <source>
        <dbReference type="Google" id="ProtNLM"/>
    </source>
</evidence>
<organism evidence="1 2">
    <name type="scientific">Luteimonas fraxinea</name>
    <dbReference type="NCBI Taxonomy" id="2901869"/>
    <lineage>
        <taxon>Bacteria</taxon>
        <taxon>Pseudomonadati</taxon>
        <taxon>Pseudomonadota</taxon>
        <taxon>Gammaproteobacteria</taxon>
        <taxon>Lysobacterales</taxon>
        <taxon>Lysobacteraceae</taxon>
        <taxon>Luteimonas</taxon>
    </lineage>
</organism>
<proteinExistence type="predicted"/>
<dbReference type="EMBL" id="JAJQKU010000005">
    <property type="protein sequence ID" value="MCD9098184.1"/>
    <property type="molecule type" value="Genomic_DNA"/>
</dbReference>
<evidence type="ECO:0000313" key="1">
    <source>
        <dbReference type="EMBL" id="MCD9098184.1"/>
    </source>
</evidence>
<accession>A0ABS8UG00</accession>
<keyword evidence="2" id="KW-1185">Reference proteome</keyword>
<reference evidence="1" key="1">
    <citation type="submission" date="2021-12" db="EMBL/GenBank/DDBJ databases">
        <authorList>
            <person name="Ulrich A."/>
        </authorList>
    </citation>
    <scope>NUCLEOTIDE SEQUENCE</scope>
    <source>
        <strain evidence="1">A1P009</strain>
    </source>
</reference>
<evidence type="ECO:0000313" key="2">
    <source>
        <dbReference type="Proteomes" id="UP001430360"/>
    </source>
</evidence>